<feature type="region of interest" description="Disordered" evidence="1">
    <location>
        <begin position="1"/>
        <end position="23"/>
    </location>
</feature>
<proteinExistence type="predicted"/>
<evidence type="ECO:0008006" key="4">
    <source>
        <dbReference type="Google" id="ProtNLM"/>
    </source>
</evidence>
<dbReference type="PANTHER" id="PTHR33703:SF16">
    <property type="entry name" value="OS05G0342100 PROTEIN"/>
    <property type="match status" value="1"/>
</dbReference>
<gene>
    <name evidence="2" type="ORF">K2173_000138</name>
</gene>
<dbReference type="InterPro" id="IPR032710">
    <property type="entry name" value="NTF2-like_dom_sf"/>
</dbReference>
<dbReference type="Gene3D" id="3.10.450.50">
    <property type="match status" value="1"/>
</dbReference>
<evidence type="ECO:0000313" key="2">
    <source>
        <dbReference type="EMBL" id="KAJ8753884.1"/>
    </source>
</evidence>
<protein>
    <recommendedName>
        <fullName evidence="4">Wound-induced protein 1</fullName>
    </recommendedName>
</protein>
<accession>A0AAV8SPP7</accession>
<evidence type="ECO:0000313" key="3">
    <source>
        <dbReference type="Proteomes" id="UP001159364"/>
    </source>
</evidence>
<name>A0AAV8SPP7_9ROSI</name>
<dbReference type="Proteomes" id="UP001159364">
    <property type="component" value="Linkage Group LG09"/>
</dbReference>
<reference evidence="2 3" key="1">
    <citation type="submission" date="2021-09" db="EMBL/GenBank/DDBJ databases">
        <title>Genomic insights and catalytic innovation underlie evolution of tropane alkaloids biosynthesis.</title>
        <authorList>
            <person name="Wang Y.-J."/>
            <person name="Tian T."/>
            <person name="Huang J.-P."/>
            <person name="Huang S.-X."/>
        </authorList>
    </citation>
    <scope>NUCLEOTIDE SEQUENCE [LARGE SCALE GENOMIC DNA]</scope>
    <source>
        <strain evidence="2">KIB-2018</strain>
        <tissue evidence="2">Leaf</tissue>
    </source>
</reference>
<dbReference type="AlphaFoldDB" id="A0AAV8SPP7"/>
<sequence length="166" mass="19311">MKSEETITTTPRSKSNSDPQKQNKRVVHGLYKALAKGDTNTIASLLAGDVEWWFHGPPRCQHMMRMLTSGESNDRTEFLFVPRTIDVIGERVIAEGWEGEAAYWVHAWIVKDGKITEIREYFNTWLTVKYLKPRSSWRVRHKSRTVWRSNPGDLWIRSLPTLLLTI</sequence>
<dbReference type="PANTHER" id="PTHR33703">
    <property type="entry name" value="OS07G0691300 PROTEIN"/>
    <property type="match status" value="1"/>
</dbReference>
<dbReference type="InterPro" id="IPR009798">
    <property type="entry name" value="Wun1-like"/>
</dbReference>
<evidence type="ECO:0000256" key="1">
    <source>
        <dbReference type="SAM" id="MobiDB-lite"/>
    </source>
</evidence>
<organism evidence="2 3">
    <name type="scientific">Erythroxylum novogranatense</name>
    <dbReference type="NCBI Taxonomy" id="1862640"/>
    <lineage>
        <taxon>Eukaryota</taxon>
        <taxon>Viridiplantae</taxon>
        <taxon>Streptophyta</taxon>
        <taxon>Embryophyta</taxon>
        <taxon>Tracheophyta</taxon>
        <taxon>Spermatophyta</taxon>
        <taxon>Magnoliopsida</taxon>
        <taxon>eudicotyledons</taxon>
        <taxon>Gunneridae</taxon>
        <taxon>Pentapetalae</taxon>
        <taxon>rosids</taxon>
        <taxon>fabids</taxon>
        <taxon>Malpighiales</taxon>
        <taxon>Erythroxylaceae</taxon>
        <taxon>Erythroxylum</taxon>
    </lineage>
</organism>
<comment type="caution">
    <text evidence="2">The sequence shown here is derived from an EMBL/GenBank/DDBJ whole genome shotgun (WGS) entry which is preliminary data.</text>
</comment>
<dbReference type="SUPFAM" id="SSF54427">
    <property type="entry name" value="NTF2-like"/>
    <property type="match status" value="1"/>
</dbReference>
<feature type="compositionally biased region" description="Polar residues" evidence="1">
    <location>
        <begin position="1"/>
        <end position="20"/>
    </location>
</feature>
<dbReference type="Pfam" id="PF07107">
    <property type="entry name" value="WI12"/>
    <property type="match status" value="1"/>
</dbReference>
<dbReference type="EMBL" id="JAIWQS010000009">
    <property type="protein sequence ID" value="KAJ8753884.1"/>
    <property type="molecule type" value="Genomic_DNA"/>
</dbReference>
<keyword evidence="3" id="KW-1185">Reference proteome</keyword>